<sequence>MGLGKECESVLRTVPEWFGREDSIQHYIEDINKMETSTAWHNDQLIGFYAVNFHFPKVAELHVLAVRKEYHRAGIGGELYKRVEDELKEKGAKFIQVKTLSPRAKNVDYQKTYEFYMKHGFTPLEDFDELWGEDTPSIQLIKGI</sequence>
<feature type="domain" description="N-acetyltransferase" evidence="1">
    <location>
        <begin position="1"/>
        <end position="144"/>
    </location>
</feature>
<dbReference type="AlphaFoldDB" id="A0A081NFT3"/>
<name>A0A081NFT3_9GAMM</name>
<reference evidence="2 3" key="1">
    <citation type="submission" date="2014-06" db="EMBL/GenBank/DDBJ databases">
        <title>Whole Genome Sequences of Three Symbiotic Endozoicomonas Bacteria.</title>
        <authorList>
            <person name="Neave M.J."/>
            <person name="Apprill A."/>
            <person name="Voolstra C.R."/>
        </authorList>
    </citation>
    <scope>NUCLEOTIDE SEQUENCE [LARGE SCALE GENOMIC DNA]</scope>
    <source>
        <strain evidence="2 3">DSM 25634</strain>
    </source>
</reference>
<accession>A0A081NFT3</accession>
<dbReference type="SUPFAM" id="SSF55729">
    <property type="entry name" value="Acyl-CoA N-acyltransferases (Nat)"/>
    <property type="match status" value="1"/>
</dbReference>
<dbReference type="STRING" id="1137799.GZ78_15955"/>
<dbReference type="InterPro" id="IPR000182">
    <property type="entry name" value="GNAT_dom"/>
</dbReference>
<evidence type="ECO:0000313" key="2">
    <source>
        <dbReference type="EMBL" id="KEQ17306.1"/>
    </source>
</evidence>
<dbReference type="PROSITE" id="PS51186">
    <property type="entry name" value="GNAT"/>
    <property type="match status" value="1"/>
</dbReference>
<dbReference type="CDD" id="cd04301">
    <property type="entry name" value="NAT_SF"/>
    <property type="match status" value="1"/>
</dbReference>
<dbReference type="GO" id="GO:0016747">
    <property type="term" value="F:acyltransferase activity, transferring groups other than amino-acyl groups"/>
    <property type="evidence" value="ECO:0007669"/>
    <property type="project" value="InterPro"/>
</dbReference>
<dbReference type="Gene3D" id="3.40.630.30">
    <property type="match status" value="1"/>
</dbReference>
<comment type="caution">
    <text evidence="2">The sequence shown here is derived from an EMBL/GenBank/DDBJ whole genome shotgun (WGS) entry which is preliminary data.</text>
</comment>
<evidence type="ECO:0000313" key="3">
    <source>
        <dbReference type="Proteomes" id="UP000028073"/>
    </source>
</evidence>
<protein>
    <submittedName>
        <fullName evidence="2">GCN5 family acetyltransferase</fullName>
    </submittedName>
</protein>
<gene>
    <name evidence="2" type="ORF">GZ78_15955</name>
</gene>
<evidence type="ECO:0000259" key="1">
    <source>
        <dbReference type="PROSITE" id="PS51186"/>
    </source>
</evidence>
<keyword evidence="3" id="KW-1185">Reference proteome</keyword>
<dbReference type="eggNOG" id="COG0456">
    <property type="taxonomic scope" value="Bacteria"/>
</dbReference>
<proteinExistence type="predicted"/>
<dbReference type="EMBL" id="JOKH01000003">
    <property type="protein sequence ID" value="KEQ17306.1"/>
    <property type="molecule type" value="Genomic_DNA"/>
</dbReference>
<organism evidence="2 3">
    <name type="scientific">Endozoicomonas numazuensis</name>
    <dbReference type="NCBI Taxonomy" id="1137799"/>
    <lineage>
        <taxon>Bacteria</taxon>
        <taxon>Pseudomonadati</taxon>
        <taxon>Pseudomonadota</taxon>
        <taxon>Gammaproteobacteria</taxon>
        <taxon>Oceanospirillales</taxon>
        <taxon>Endozoicomonadaceae</taxon>
        <taxon>Endozoicomonas</taxon>
    </lineage>
</organism>
<dbReference type="Pfam" id="PF00583">
    <property type="entry name" value="Acetyltransf_1"/>
    <property type="match status" value="1"/>
</dbReference>
<keyword evidence="2" id="KW-0808">Transferase</keyword>
<dbReference type="Proteomes" id="UP000028073">
    <property type="component" value="Unassembled WGS sequence"/>
</dbReference>
<dbReference type="InterPro" id="IPR016181">
    <property type="entry name" value="Acyl_CoA_acyltransferase"/>
</dbReference>